<dbReference type="EMBL" id="JBHTCG010000010">
    <property type="protein sequence ID" value="MFC7383882.1"/>
    <property type="molecule type" value="Genomic_DNA"/>
</dbReference>
<evidence type="ECO:0000256" key="1">
    <source>
        <dbReference type="SAM" id="MobiDB-lite"/>
    </source>
</evidence>
<sequence length="370" mass="39394">MPRPHLMRRTPPRAGSSRHAGGRAAGAGTAVLIAAAMAVTAPGTPARAAAVSTARAAVLTARAAISTTRAAVSTAPCGGAAVTAGDADLAARLDTRMTMKMRGYLDGYRVTCARAVVAAVRARGLPREAAVIAVTTAIVESGVRNIDREVDHDSLGVFQQRATWGTAAQRLDVAWATGAFLDKMLRKYPDGSWRSAVVGEVCQRVQVSKYPERYQPQAADARLIVEELWPVPGLTPAQVIARALTWNPGTVKRVPYSQVKRYGGYRADGSGYAAMALRLGGPGPDSRGLVSARYSTRVAVAALRPGDLVIRATGPAAGRQVIIFERWADARHTSYWAYQQRRGYGTDHRRLSDGISPAAGFLAYRPHAVR</sequence>
<dbReference type="Proteomes" id="UP001596496">
    <property type="component" value="Unassembled WGS sequence"/>
</dbReference>
<reference evidence="3" key="1">
    <citation type="journal article" date="2019" name="Int. J. Syst. Evol. Microbiol.">
        <title>The Global Catalogue of Microorganisms (GCM) 10K type strain sequencing project: providing services to taxonomists for standard genome sequencing and annotation.</title>
        <authorList>
            <consortium name="The Broad Institute Genomics Platform"/>
            <consortium name="The Broad Institute Genome Sequencing Center for Infectious Disease"/>
            <person name="Wu L."/>
            <person name="Ma J."/>
        </authorList>
    </citation>
    <scope>NUCLEOTIDE SEQUENCE [LARGE SCALE GENOMIC DNA]</scope>
    <source>
        <strain evidence="3">CECT 7649</strain>
    </source>
</reference>
<keyword evidence="3" id="KW-1185">Reference proteome</keyword>
<evidence type="ECO:0000313" key="2">
    <source>
        <dbReference type="EMBL" id="MFC7383882.1"/>
    </source>
</evidence>
<dbReference type="RefSeq" id="WP_380827467.1">
    <property type="nucleotide sequence ID" value="NZ_JBHTCG010000010.1"/>
</dbReference>
<comment type="caution">
    <text evidence="2">The sequence shown here is derived from an EMBL/GenBank/DDBJ whole genome shotgun (WGS) entry which is preliminary data.</text>
</comment>
<proteinExistence type="predicted"/>
<evidence type="ECO:0008006" key="4">
    <source>
        <dbReference type="Google" id="ProtNLM"/>
    </source>
</evidence>
<evidence type="ECO:0000313" key="3">
    <source>
        <dbReference type="Proteomes" id="UP001596496"/>
    </source>
</evidence>
<gene>
    <name evidence="2" type="ORF">ACFQSB_16800</name>
</gene>
<organism evidence="2 3">
    <name type="scientific">Sphaerisporangium rhizosphaerae</name>
    <dbReference type="NCBI Taxonomy" id="2269375"/>
    <lineage>
        <taxon>Bacteria</taxon>
        <taxon>Bacillati</taxon>
        <taxon>Actinomycetota</taxon>
        <taxon>Actinomycetes</taxon>
        <taxon>Streptosporangiales</taxon>
        <taxon>Streptosporangiaceae</taxon>
        <taxon>Sphaerisporangium</taxon>
    </lineage>
</organism>
<feature type="compositionally biased region" description="Basic residues" evidence="1">
    <location>
        <begin position="1"/>
        <end position="11"/>
    </location>
</feature>
<accession>A0ABW2P2K6</accession>
<name>A0ABW2P2K6_9ACTN</name>
<protein>
    <recommendedName>
        <fullName evidence="4">Lipoprotein</fullName>
    </recommendedName>
</protein>
<feature type="region of interest" description="Disordered" evidence="1">
    <location>
        <begin position="1"/>
        <end position="23"/>
    </location>
</feature>